<evidence type="ECO:0000256" key="2">
    <source>
        <dbReference type="SAM" id="MobiDB-lite"/>
    </source>
</evidence>
<evidence type="ECO:0000313" key="5">
    <source>
        <dbReference type="EMBL" id="MCU9614679.1"/>
    </source>
</evidence>
<dbReference type="InterPro" id="IPR029051">
    <property type="entry name" value="DUF4352"/>
</dbReference>
<feature type="region of interest" description="Disordered" evidence="2">
    <location>
        <begin position="37"/>
        <end position="60"/>
    </location>
</feature>
<dbReference type="RefSeq" id="WP_263074004.1">
    <property type="nucleotide sequence ID" value="NZ_JAOUSF010000005.1"/>
</dbReference>
<evidence type="ECO:0000259" key="4">
    <source>
        <dbReference type="Pfam" id="PF11611"/>
    </source>
</evidence>
<keyword evidence="1 3" id="KW-0732">Signal</keyword>
<evidence type="ECO:0000256" key="1">
    <source>
        <dbReference type="ARBA" id="ARBA00022729"/>
    </source>
</evidence>
<proteinExistence type="predicted"/>
<keyword evidence="6" id="KW-1185">Reference proteome</keyword>
<feature type="domain" description="DUF4352" evidence="4">
    <location>
        <begin position="80"/>
        <end position="178"/>
    </location>
</feature>
<comment type="caution">
    <text evidence="5">The sequence shown here is derived from an EMBL/GenBank/DDBJ whole genome shotgun (WGS) entry which is preliminary data.</text>
</comment>
<evidence type="ECO:0000313" key="6">
    <source>
        <dbReference type="Proteomes" id="UP001209318"/>
    </source>
</evidence>
<dbReference type="Proteomes" id="UP001209318">
    <property type="component" value="Unassembled WGS sequence"/>
</dbReference>
<dbReference type="EMBL" id="JAOUSF010000005">
    <property type="protein sequence ID" value="MCU9614679.1"/>
    <property type="molecule type" value="Genomic_DNA"/>
</dbReference>
<dbReference type="Gene3D" id="2.60.40.1240">
    <property type="match status" value="1"/>
</dbReference>
<name>A0AAE3LRH9_9BACI</name>
<organism evidence="5 6">
    <name type="scientific">Perspicuibacillus lycopersici</name>
    <dbReference type="NCBI Taxonomy" id="1325689"/>
    <lineage>
        <taxon>Bacteria</taxon>
        <taxon>Bacillati</taxon>
        <taxon>Bacillota</taxon>
        <taxon>Bacilli</taxon>
        <taxon>Bacillales</taxon>
        <taxon>Bacillaceae</taxon>
        <taxon>Perspicuibacillus</taxon>
    </lineage>
</organism>
<evidence type="ECO:0000256" key="3">
    <source>
        <dbReference type="SAM" id="SignalP"/>
    </source>
</evidence>
<dbReference type="InterPro" id="IPR029050">
    <property type="entry name" value="Immunoprotect_excell_Ig-like"/>
</dbReference>
<gene>
    <name evidence="5" type="ORF">OEV98_14135</name>
</gene>
<protein>
    <submittedName>
        <fullName evidence="5">DUF4352 domain-containing protein</fullName>
    </submittedName>
</protein>
<sequence length="203" mass="22048">MKYRIRAIFVSLLVISLLTGCSFASTSNVAIEKSVQLDNNNDENTDKENNDGNGKGNENSSEVNTLASIAVADISQSSLAIGEEQDVNGLTIKVTNIREIADDYIKASKDKFIGVEVEITNNREEAIEITSLPQLSLIAADAKQDIALIDTKGTVDQTISPGKSIVGEIAFDSVTSDQYIFMFAESKDANILSWSFTDEDIKK</sequence>
<reference evidence="5" key="1">
    <citation type="submission" date="2022-10" db="EMBL/GenBank/DDBJ databases">
        <title>Description of Fervidibacillus gen. nov. in the family Fervidibacillaceae fam. nov. with two species, Fervidibacillus albus sp. nov., and Fervidibacillus halotolerans sp. nov., isolated from tidal flat sediments.</title>
        <authorList>
            <person name="Kwon K.K."/>
            <person name="Yang S.-H."/>
        </authorList>
    </citation>
    <scope>NUCLEOTIDE SEQUENCE</scope>
    <source>
        <strain evidence="5">JCM 19140</strain>
    </source>
</reference>
<feature type="chain" id="PRO_5042268614" evidence="3">
    <location>
        <begin position="25"/>
        <end position="203"/>
    </location>
</feature>
<accession>A0AAE3LRH9</accession>
<dbReference type="AlphaFoldDB" id="A0AAE3LRH9"/>
<dbReference type="PROSITE" id="PS51257">
    <property type="entry name" value="PROKAR_LIPOPROTEIN"/>
    <property type="match status" value="1"/>
</dbReference>
<feature type="signal peptide" evidence="3">
    <location>
        <begin position="1"/>
        <end position="24"/>
    </location>
</feature>
<dbReference type="Pfam" id="PF11611">
    <property type="entry name" value="DUF4352"/>
    <property type="match status" value="1"/>
</dbReference>